<organism evidence="3 4">
    <name type="scientific">Pseudovirgaria hyperparasitica</name>
    <dbReference type="NCBI Taxonomy" id="470096"/>
    <lineage>
        <taxon>Eukaryota</taxon>
        <taxon>Fungi</taxon>
        <taxon>Dikarya</taxon>
        <taxon>Ascomycota</taxon>
        <taxon>Pezizomycotina</taxon>
        <taxon>Dothideomycetes</taxon>
        <taxon>Dothideomycetes incertae sedis</taxon>
        <taxon>Acrospermales</taxon>
        <taxon>Acrospermaceae</taxon>
        <taxon>Pseudovirgaria</taxon>
    </lineage>
</organism>
<name>A0A6A6WBS7_9PEZI</name>
<evidence type="ECO:0000313" key="4">
    <source>
        <dbReference type="Proteomes" id="UP000799437"/>
    </source>
</evidence>
<dbReference type="EMBL" id="ML996569">
    <property type="protein sequence ID" value="KAF2759619.1"/>
    <property type="molecule type" value="Genomic_DNA"/>
</dbReference>
<reference evidence="3" key="1">
    <citation type="journal article" date="2020" name="Stud. Mycol.">
        <title>101 Dothideomycetes genomes: a test case for predicting lifestyles and emergence of pathogens.</title>
        <authorList>
            <person name="Haridas S."/>
            <person name="Albert R."/>
            <person name="Binder M."/>
            <person name="Bloem J."/>
            <person name="Labutti K."/>
            <person name="Salamov A."/>
            <person name="Andreopoulos B."/>
            <person name="Baker S."/>
            <person name="Barry K."/>
            <person name="Bills G."/>
            <person name="Bluhm B."/>
            <person name="Cannon C."/>
            <person name="Castanera R."/>
            <person name="Culley D."/>
            <person name="Daum C."/>
            <person name="Ezra D."/>
            <person name="Gonzalez J."/>
            <person name="Henrissat B."/>
            <person name="Kuo A."/>
            <person name="Liang C."/>
            <person name="Lipzen A."/>
            <person name="Lutzoni F."/>
            <person name="Magnuson J."/>
            <person name="Mondo S."/>
            <person name="Nolan M."/>
            <person name="Ohm R."/>
            <person name="Pangilinan J."/>
            <person name="Park H.-J."/>
            <person name="Ramirez L."/>
            <person name="Alfaro M."/>
            <person name="Sun H."/>
            <person name="Tritt A."/>
            <person name="Yoshinaga Y."/>
            <person name="Zwiers L.-H."/>
            <person name="Turgeon B."/>
            <person name="Goodwin S."/>
            <person name="Spatafora J."/>
            <person name="Crous P."/>
            <person name="Grigoriev I."/>
        </authorList>
    </citation>
    <scope>NUCLEOTIDE SEQUENCE</scope>
    <source>
        <strain evidence="3">CBS 121739</strain>
    </source>
</reference>
<dbReference type="RefSeq" id="XP_033602070.1">
    <property type="nucleotide sequence ID" value="XM_033748091.1"/>
</dbReference>
<dbReference type="GeneID" id="54489145"/>
<evidence type="ECO:0000256" key="2">
    <source>
        <dbReference type="SAM" id="SignalP"/>
    </source>
</evidence>
<feature type="chain" id="PRO_5025374277" evidence="2">
    <location>
        <begin position="17"/>
        <end position="498"/>
    </location>
</feature>
<dbReference type="AlphaFoldDB" id="A0A6A6WBS7"/>
<feature type="signal peptide" evidence="2">
    <location>
        <begin position="1"/>
        <end position="16"/>
    </location>
</feature>
<dbReference type="Proteomes" id="UP000799437">
    <property type="component" value="Unassembled WGS sequence"/>
</dbReference>
<evidence type="ECO:0000256" key="1">
    <source>
        <dbReference type="SAM" id="MobiDB-lite"/>
    </source>
</evidence>
<keyword evidence="2" id="KW-0732">Signal</keyword>
<proteinExistence type="predicted"/>
<evidence type="ECO:0000313" key="3">
    <source>
        <dbReference type="EMBL" id="KAF2759619.1"/>
    </source>
</evidence>
<gene>
    <name evidence="3" type="ORF">EJ05DRAFT_509351</name>
</gene>
<accession>A0A6A6WBS7</accession>
<sequence length="498" mass="52176">MKASSILVSLIGVATATVRPPPGCAYDKCFWKDQIPQEWKPLVTKFCKALIGKQPCSTPSARFSTVVNTLSPTTVQQTLPQSTVVETVQYTTTVVDSVEVTNTQTQGTLCVVTTDGQTPVTSITYPRFTNPASNQPQARDLDELAAQDDPQYRNRMKRDTLPAFATAGCNKSPPLQKLKDACKCFLASPESPIKTTTIVQAGSTVIQTLPAQTTTVIETLPQQTVRVTSTNVVTATVQSCTSTSTVYSSTIAISSCGAPPGTYVSRTIGQISCTQPAAAPSGSVNAFHRIEADNNQGTVFEGCIYAGPRSITTPSGGTHQCGASTGTSITGQTDAASQLTGFTYDGTFSPSFNDYFITRIGSTQQSGNSYWGVLNNGVFTTSGGCGAQVRAGDSSLWQWDAFNLNQLLTIAPQYAVVSVGSTVSITVTGRSPNGGPSSPFQGATLSGGQGLQSGSDGGITFTVPSEPGCYQYKASAGGSGRSNAFYLNVVSQFPSEIK</sequence>
<keyword evidence="4" id="KW-1185">Reference proteome</keyword>
<feature type="region of interest" description="Disordered" evidence="1">
    <location>
        <begin position="430"/>
        <end position="452"/>
    </location>
</feature>
<protein>
    <submittedName>
        <fullName evidence="3">Uncharacterized protein</fullName>
    </submittedName>
</protein>
<feature type="compositionally biased region" description="Polar residues" evidence="1">
    <location>
        <begin position="430"/>
        <end position="440"/>
    </location>
</feature>
<dbReference type="OrthoDB" id="10007757at2759"/>